<feature type="non-terminal residue" evidence="5">
    <location>
        <position position="606"/>
    </location>
</feature>
<gene>
    <name evidence="5" type="primary">N4bp3b</name>
    <name evidence="5" type="ORF">PSIHAE_R01230</name>
</gene>
<proteinExistence type="predicted"/>
<protein>
    <submittedName>
        <fullName evidence="5">N4B3B protein</fullName>
    </submittedName>
</protein>
<reference evidence="5 6" key="1">
    <citation type="submission" date="2019-09" db="EMBL/GenBank/DDBJ databases">
        <title>Bird 10,000 Genomes (B10K) Project - Family phase.</title>
        <authorList>
            <person name="Zhang G."/>
        </authorList>
    </citation>
    <scope>NUCLEOTIDE SEQUENCE [LARGE SCALE GENOMIC DNA]</scope>
    <source>
        <strain evidence="5">B10K-DU-001-24</strain>
        <tissue evidence="5">Muscle</tissue>
    </source>
</reference>
<keyword evidence="2" id="KW-0963">Cytoplasm</keyword>
<dbReference type="PANTHER" id="PTHR19354:SF5">
    <property type="entry name" value="ZIPPER PUTATIVE TUMOR SUPPRESSOR 1-RELATED"/>
    <property type="match status" value="1"/>
</dbReference>
<comment type="subcellular location">
    <subcellularLocation>
        <location evidence="1">Cytoplasm</location>
    </subcellularLocation>
</comment>
<name>A0A7K9C302_9PICI</name>
<keyword evidence="3 4" id="KW-0175">Coiled coil</keyword>
<organism evidence="5 6">
    <name type="scientific">Psilopogon haemacephalus</name>
    <name type="common">coppersmith barbet</name>
    <dbReference type="NCBI Taxonomy" id="2585815"/>
    <lineage>
        <taxon>Eukaryota</taxon>
        <taxon>Metazoa</taxon>
        <taxon>Chordata</taxon>
        <taxon>Craniata</taxon>
        <taxon>Vertebrata</taxon>
        <taxon>Euteleostomi</taxon>
        <taxon>Archelosauria</taxon>
        <taxon>Archosauria</taxon>
        <taxon>Dinosauria</taxon>
        <taxon>Saurischia</taxon>
        <taxon>Theropoda</taxon>
        <taxon>Coelurosauria</taxon>
        <taxon>Aves</taxon>
        <taxon>Neognathae</taxon>
        <taxon>Neoaves</taxon>
        <taxon>Telluraves</taxon>
        <taxon>Coraciimorphae</taxon>
        <taxon>Piciformes</taxon>
        <taxon>Megalaimidae</taxon>
        <taxon>Psilopogon</taxon>
    </lineage>
</organism>
<evidence type="ECO:0000256" key="2">
    <source>
        <dbReference type="ARBA" id="ARBA00022490"/>
    </source>
</evidence>
<dbReference type="GO" id="GO:0048167">
    <property type="term" value="P:regulation of synaptic plasticity"/>
    <property type="evidence" value="ECO:0007669"/>
    <property type="project" value="TreeGrafter"/>
</dbReference>
<feature type="non-terminal residue" evidence="5">
    <location>
        <position position="1"/>
    </location>
</feature>
<keyword evidence="6" id="KW-1185">Reference proteome</keyword>
<dbReference type="Gene3D" id="1.10.287.1490">
    <property type="match status" value="1"/>
</dbReference>
<comment type="caution">
    <text evidence="5">The sequence shown here is derived from an EMBL/GenBank/DDBJ whole genome shotgun (WGS) entry which is preliminary data.</text>
</comment>
<evidence type="ECO:0000313" key="6">
    <source>
        <dbReference type="Proteomes" id="UP000574528"/>
    </source>
</evidence>
<evidence type="ECO:0000256" key="3">
    <source>
        <dbReference type="ARBA" id="ARBA00023054"/>
    </source>
</evidence>
<dbReference type="GO" id="GO:0005737">
    <property type="term" value="C:cytoplasm"/>
    <property type="evidence" value="ECO:0007669"/>
    <property type="project" value="UniProtKB-SubCell"/>
</dbReference>
<evidence type="ECO:0000256" key="1">
    <source>
        <dbReference type="ARBA" id="ARBA00004496"/>
    </source>
</evidence>
<sequence>AAMGSVSSLISGHSFHSKHCRASQYKLRKSSHLKKLNRYSDGLLRFGFSQDSGHKSGSKSGKNEDFFYIKVSQKAPGSHRGDYTSLAAGELGNQGGRSSSVDFGTPTPQKLMPFPTQLEVVGFLPPSASGSWDHCDPFIPECASGLPAEPAQHQHPPELLGSPWNSMSSLPTHSTSSSYQLEPLVTPMGPISRFGGSAHNILQCAIIQDSNMMSLKAMSFSDGGNKILNPGKAPAHHPHRQHHPHHAAEKATCIRSPISTDESTIQELEQKLLEREGELQELQMSFEEKEISSCQVYEEKQRRCKEELEGLKQKCNSKLKQTSQKTQRTQQVLHLQVFQLQQEKKQLREELENLMKEQNLLETKLRSYEKEKTNFAPALEETQWEVCQKSGEISLLKQQLKESQTELNSKTTEILSLKAQLKEVRMKMEGLEMKTQELEGSLRTKAMELEVCENELQRKKNESELLREKVNLLEQEIVDLRTELSVLREQLSQAREVPRPCGGLDDAQALQGEVERLRAELKAERDNNEQMTSGFQHERQTWKEEKEKVIHYQKQLQQSYLHMYKRNQNLEKMLQQLAAGEEGREPLELDIPGADVPYEDIIATEI</sequence>
<evidence type="ECO:0000313" key="5">
    <source>
        <dbReference type="EMBL" id="NXG46607.1"/>
    </source>
</evidence>
<dbReference type="GO" id="GO:0043197">
    <property type="term" value="C:dendritic spine"/>
    <property type="evidence" value="ECO:0007669"/>
    <property type="project" value="TreeGrafter"/>
</dbReference>
<dbReference type="AlphaFoldDB" id="A0A7K9C302"/>
<dbReference type="InterPro" id="IPR045329">
    <property type="entry name" value="LZTS"/>
</dbReference>
<dbReference type="PANTHER" id="PTHR19354">
    <property type="entry name" value="ZIPPER PUTATIVE TUMOR SUPPRESSOR 2 HOMOLOG-LIKE PROTEIN-RELATED"/>
    <property type="match status" value="1"/>
</dbReference>
<dbReference type="OrthoDB" id="10030037at2759"/>
<dbReference type="EMBL" id="VWZI01010888">
    <property type="protein sequence ID" value="NXG46607.1"/>
    <property type="molecule type" value="Genomic_DNA"/>
</dbReference>
<dbReference type="GO" id="GO:0048814">
    <property type="term" value="P:regulation of dendrite morphogenesis"/>
    <property type="evidence" value="ECO:0007669"/>
    <property type="project" value="TreeGrafter"/>
</dbReference>
<feature type="coiled-coil region" evidence="4">
    <location>
        <begin position="265"/>
        <end position="534"/>
    </location>
</feature>
<evidence type="ECO:0000256" key="4">
    <source>
        <dbReference type="SAM" id="Coils"/>
    </source>
</evidence>
<dbReference type="Proteomes" id="UP000574528">
    <property type="component" value="Unassembled WGS sequence"/>
</dbReference>
<accession>A0A7K9C302</accession>
<dbReference type="Pfam" id="PF06818">
    <property type="entry name" value="Fez1"/>
    <property type="match status" value="1"/>
</dbReference>